<organism evidence="3 4">
    <name type="scientific">Robiginitalea marina</name>
    <dbReference type="NCBI Taxonomy" id="2954105"/>
    <lineage>
        <taxon>Bacteria</taxon>
        <taxon>Pseudomonadati</taxon>
        <taxon>Bacteroidota</taxon>
        <taxon>Flavobacteriia</taxon>
        <taxon>Flavobacteriales</taxon>
        <taxon>Flavobacteriaceae</taxon>
        <taxon>Robiginitalea</taxon>
    </lineage>
</organism>
<keyword evidence="3" id="KW-0418">Kinase</keyword>
<dbReference type="Proteomes" id="UP001206312">
    <property type="component" value="Unassembled WGS sequence"/>
</dbReference>
<sequence length="393" mass="45404">MALQLLETEPYEDLLLYFSRVILQADTEDELLWRVARECIGKLGFADCVLYELSEGYLIQKAAVGPKASGQYTIQNPVRIPLGQGITGAVAASGKPEIVGDTAADPRYIVDDMPRLSEICVPICMDSAVYGVIDCEFPEKDYFNGQHLRILTAIANFCAVKIKNIRTQQELMQEQSRLVQLRQEMVELKLRSISTQLNPHFVFNALNAIQYFITTGNKKLSMEYLSLFSRLIRFYLKHLDRETVELAEEIQMLHCYLRLQKLRYDNRFDYEIHMNGSTACKGAVIPVFILQTLFENTIETSLPQQKEPYRLHIQFTTSGKWVTVEVTYCCNFNLGHHLKYRPEYRERLMRWQDQVRLLNRVKNYGIKKSIKAAMPSDRKTNFSTICLQLPNLS</sequence>
<comment type="caution">
    <text evidence="3">The sequence shown here is derived from an EMBL/GenBank/DDBJ whole genome shotgun (WGS) entry which is preliminary data.</text>
</comment>
<reference evidence="3 4" key="1">
    <citation type="submission" date="2022-06" db="EMBL/GenBank/DDBJ databases">
        <authorList>
            <person name="Xuan X."/>
        </authorList>
    </citation>
    <scope>NUCLEOTIDE SEQUENCE [LARGE SCALE GENOMIC DNA]</scope>
    <source>
        <strain evidence="3 4">2V75</strain>
    </source>
</reference>
<dbReference type="Pfam" id="PF06580">
    <property type="entry name" value="His_kinase"/>
    <property type="match status" value="1"/>
</dbReference>
<evidence type="ECO:0000313" key="3">
    <source>
        <dbReference type="EMBL" id="MCO5723250.1"/>
    </source>
</evidence>
<protein>
    <submittedName>
        <fullName evidence="3">Histidine kinase</fullName>
    </submittedName>
</protein>
<dbReference type="SMART" id="SM00065">
    <property type="entry name" value="GAF"/>
    <property type="match status" value="1"/>
</dbReference>
<accession>A0ABT1ATI8</accession>
<dbReference type="GO" id="GO:0016301">
    <property type="term" value="F:kinase activity"/>
    <property type="evidence" value="ECO:0007669"/>
    <property type="project" value="UniProtKB-KW"/>
</dbReference>
<dbReference type="EMBL" id="JAMXIB010000001">
    <property type="protein sequence ID" value="MCO5723250.1"/>
    <property type="molecule type" value="Genomic_DNA"/>
</dbReference>
<dbReference type="InterPro" id="IPR029016">
    <property type="entry name" value="GAF-like_dom_sf"/>
</dbReference>
<proteinExistence type="predicted"/>
<evidence type="ECO:0000256" key="1">
    <source>
        <dbReference type="SAM" id="Coils"/>
    </source>
</evidence>
<feature type="coiled-coil region" evidence="1">
    <location>
        <begin position="164"/>
        <end position="191"/>
    </location>
</feature>
<keyword evidence="1" id="KW-0175">Coiled coil</keyword>
<dbReference type="InterPro" id="IPR050640">
    <property type="entry name" value="Bact_2-comp_sensor_kinase"/>
</dbReference>
<dbReference type="Gene3D" id="3.30.450.40">
    <property type="match status" value="1"/>
</dbReference>
<dbReference type="InterPro" id="IPR003018">
    <property type="entry name" value="GAF"/>
</dbReference>
<dbReference type="PANTHER" id="PTHR34220:SF7">
    <property type="entry name" value="SENSOR HISTIDINE KINASE YPDA"/>
    <property type="match status" value="1"/>
</dbReference>
<keyword evidence="4" id="KW-1185">Reference proteome</keyword>
<dbReference type="PANTHER" id="PTHR34220">
    <property type="entry name" value="SENSOR HISTIDINE KINASE YPDA"/>
    <property type="match status" value="1"/>
</dbReference>
<gene>
    <name evidence="3" type="ORF">NG653_00175</name>
</gene>
<evidence type="ECO:0000259" key="2">
    <source>
        <dbReference type="SMART" id="SM00065"/>
    </source>
</evidence>
<dbReference type="SUPFAM" id="SSF55781">
    <property type="entry name" value="GAF domain-like"/>
    <property type="match status" value="1"/>
</dbReference>
<feature type="domain" description="GAF" evidence="2">
    <location>
        <begin position="27"/>
        <end position="172"/>
    </location>
</feature>
<name>A0ABT1ATI8_9FLAO</name>
<evidence type="ECO:0000313" key="4">
    <source>
        <dbReference type="Proteomes" id="UP001206312"/>
    </source>
</evidence>
<dbReference type="InterPro" id="IPR010559">
    <property type="entry name" value="Sig_transdc_His_kin_internal"/>
</dbReference>
<dbReference type="RefSeq" id="WP_252739632.1">
    <property type="nucleotide sequence ID" value="NZ_JAMXIB010000001.1"/>
</dbReference>
<keyword evidence="3" id="KW-0808">Transferase</keyword>
<dbReference type="Pfam" id="PF13185">
    <property type="entry name" value="GAF_2"/>
    <property type="match status" value="1"/>
</dbReference>